<name>A0AAN7IAN0_QUERU</name>
<proteinExistence type="predicted"/>
<accession>A0AAN7IAN0</accession>
<dbReference type="AlphaFoldDB" id="A0AAN7IAN0"/>
<dbReference type="PROSITE" id="PS51485">
    <property type="entry name" value="PHYTOCYANIN"/>
    <property type="match status" value="1"/>
</dbReference>
<evidence type="ECO:0000313" key="3">
    <source>
        <dbReference type="EMBL" id="KAK4563031.1"/>
    </source>
</evidence>
<dbReference type="PANTHER" id="PTHR34052:SF1">
    <property type="entry name" value="OS06G0216700 PROTEIN"/>
    <property type="match status" value="1"/>
</dbReference>
<dbReference type="SUPFAM" id="SSF49503">
    <property type="entry name" value="Cupredoxins"/>
    <property type="match status" value="1"/>
</dbReference>
<keyword evidence="1" id="KW-0732">Signal</keyword>
<evidence type="ECO:0000256" key="1">
    <source>
        <dbReference type="SAM" id="SignalP"/>
    </source>
</evidence>
<feature type="domain" description="Phytocyanin" evidence="2">
    <location>
        <begin position="37"/>
        <end position="151"/>
    </location>
</feature>
<feature type="chain" id="PRO_5043050559" description="Phytocyanin domain-containing protein" evidence="1">
    <location>
        <begin position="21"/>
        <end position="151"/>
    </location>
</feature>
<dbReference type="InterPro" id="IPR003245">
    <property type="entry name" value="Phytocyanin_dom"/>
</dbReference>
<reference evidence="3 4" key="1">
    <citation type="journal article" date="2023" name="G3 (Bethesda)">
        <title>A haplotype-resolved chromosome-scale genome for Quercus rubra L. provides insights into the genetics of adaptive traits for red oak species.</title>
        <authorList>
            <person name="Kapoor B."/>
            <person name="Jenkins J."/>
            <person name="Schmutz J."/>
            <person name="Zhebentyayeva T."/>
            <person name="Kuelheim C."/>
            <person name="Coggeshall M."/>
            <person name="Heim C."/>
            <person name="Lasky J.R."/>
            <person name="Leites L."/>
            <person name="Islam-Faridi N."/>
            <person name="Romero-Severson J."/>
            <person name="DeLeo V.L."/>
            <person name="Lucas S.M."/>
            <person name="Lazic D."/>
            <person name="Gailing O."/>
            <person name="Carlson J."/>
            <person name="Staton M."/>
        </authorList>
    </citation>
    <scope>NUCLEOTIDE SEQUENCE [LARGE SCALE GENOMIC DNA]</scope>
    <source>
        <strain evidence="3">Pseudo-F2</strain>
    </source>
</reference>
<dbReference type="PANTHER" id="PTHR34052">
    <property type="entry name" value="GLYCINE-RICH PROTEIN-LIKE"/>
    <property type="match status" value="1"/>
</dbReference>
<dbReference type="Gene3D" id="2.60.40.420">
    <property type="entry name" value="Cupredoxins - blue copper proteins"/>
    <property type="match status" value="1"/>
</dbReference>
<dbReference type="GO" id="GO:0009055">
    <property type="term" value="F:electron transfer activity"/>
    <property type="evidence" value="ECO:0007669"/>
    <property type="project" value="InterPro"/>
</dbReference>
<dbReference type="InterPro" id="IPR008972">
    <property type="entry name" value="Cupredoxin"/>
</dbReference>
<feature type="signal peptide" evidence="1">
    <location>
        <begin position="1"/>
        <end position="20"/>
    </location>
</feature>
<evidence type="ECO:0000259" key="2">
    <source>
        <dbReference type="PROSITE" id="PS51485"/>
    </source>
</evidence>
<evidence type="ECO:0000313" key="4">
    <source>
        <dbReference type="Proteomes" id="UP001324115"/>
    </source>
</evidence>
<organism evidence="3 4">
    <name type="scientific">Quercus rubra</name>
    <name type="common">Northern red oak</name>
    <name type="synonym">Quercus borealis</name>
    <dbReference type="NCBI Taxonomy" id="3512"/>
    <lineage>
        <taxon>Eukaryota</taxon>
        <taxon>Viridiplantae</taxon>
        <taxon>Streptophyta</taxon>
        <taxon>Embryophyta</taxon>
        <taxon>Tracheophyta</taxon>
        <taxon>Spermatophyta</taxon>
        <taxon>Magnoliopsida</taxon>
        <taxon>eudicotyledons</taxon>
        <taxon>Gunneridae</taxon>
        <taxon>Pentapetalae</taxon>
        <taxon>rosids</taxon>
        <taxon>fabids</taxon>
        <taxon>Fagales</taxon>
        <taxon>Fagaceae</taxon>
        <taxon>Quercus</taxon>
    </lineage>
</organism>
<protein>
    <recommendedName>
        <fullName evidence="2">Phytocyanin domain-containing protein</fullName>
    </recommendedName>
</protein>
<keyword evidence="4" id="KW-1185">Reference proteome</keyword>
<comment type="caution">
    <text evidence="3">The sequence shown here is derived from an EMBL/GenBank/DDBJ whole genome shotgun (WGS) entry which is preliminary data.</text>
</comment>
<dbReference type="Pfam" id="PF02298">
    <property type="entry name" value="Cu_bind_like"/>
    <property type="match status" value="1"/>
</dbReference>
<dbReference type="Proteomes" id="UP001324115">
    <property type="component" value="Unassembled WGS sequence"/>
</dbReference>
<sequence length="151" mass="16925">MGFTIAQGLVIVFLIASTMAGSIARPCGNSNNTQTSKRIVVGDSHHWTYGFNYSKWAIKHGPFYLNDTLVFKYDPPTPNTFPHNVYLLPNLESFIKCNFTNAQEVANETQGAGEGFKFVLERPWHPHYFACSVHEGSHCLNGTMKFLVIPI</sequence>
<dbReference type="EMBL" id="JAXUIC010000011">
    <property type="protein sequence ID" value="KAK4563031.1"/>
    <property type="molecule type" value="Genomic_DNA"/>
</dbReference>
<gene>
    <name evidence="3" type="ORF">RGQ29_005500</name>
</gene>